<accession>A0ACD3AR69</accession>
<proteinExistence type="predicted"/>
<evidence type="ECO:0000313" key="2">
    <source>
        <dbReference type="Proteomes" id="UP000308600"/>
    </source>
</evidence>
<dbReference type="EMBL" id="ML208367">
    <property type="protein sequence ID" value="TFK67774.1"/>
    <property type="molecule type" value="Genomic_DNA"/>
</dbReference>
<keyword evidence="2" id="KW-1185">Reference proteome</keyword>
<gene>
    <name evidence="1" type="ORF">BDN72DRAFT_75795</name>
</gene>
<organism evidence="1 2">
    <name type="scientific">Pluteus cervinus</name>
    <dbReference type="NCBI Taxonomy" id="181527"/>
    <lineage>
        <taxon>Eukaryota</taxon>
        <taxon>Fungi</taxon>
        <taxon>Dikarya</taxon>
        <taxon>Basidiomycota</taxon>
        <taxon>Agaricomycotina</taxon>
        <taxon>Agaricomycetes</taxon>
        <taxon>Agaricomycetidae</taxon>
        <taxon>Agaricales</taxon>
        <taxon>Pluteineae</taxon>
        <taxon>Pluteaceae</taxon>
        <taxon>Pluteus</taxon>
    </lineage>
</organism>
<reference evidence="1 2" key="1">
    <citation type="journal article" date="2019" name="Nat. Ecol. Evol.">
        <title>Megaphylogeny resolves global patterns of mushroom evolution.</title>
        <authorList>
            <person name="Varga T."/>
            <person name="Krizsan K."/>
            <person name="Foldi C."/>
            <person name="Dima B."/>
            <person name="Sanchez-Garcia M."/>
            <person name="Sanchez-Ramirez S."/>
            <person name="Szollosi G.J."/>
            <person name="Szarkandi J.G."/>
            <person name="Papp V."/>
            <person name="Albert L."/>
            <person name="Andreopoulos W."/>
            <person name="Angelini C."/>
            <person name="Antonin V."/>
            <person name="Barry K.W."/>
            <person name="Bougher N.L."/>
            <person name="Buchanan P."/>
            <person name="Buyck B."/>
            <person name="Bense V."/>
            <person name="Catcheside P."/>
            <person name="Chovatia M."/>
            <person name="Cooper J."/>
            <person name="Damon W."/>
            <person name="Desjardin D."/>
            <person name="Finy P."/>
            <person name="Geml J."/>
            <person name="Haridas S."/>
            <person name="Hughes K."/>
            <person name="Justo A."/>
            <person name="Karasinski D."/>
            <person name="Kautmanova I."/>
            <person name="Kiss B."/>
            <person name="Kocsube S."/>
            <person name="Kotiranta H."/>
            <person name="LaButti K.M."/>
            <person name="Lechner B.E."/>
            <person name="Liimatainen K."/>
            <person name="Lipzen A."/>
            <person name="Lukacs Z."/>
            <person name="Mihaltcheva S."/>
            <person name="Morgado L.N."/>
            <person name="Niskanen T."/>
            <person name="Noordeloos M.E."/>
            <person name="Ohm R.A."/>
            <person name="Ortiz-Santana B."/>
            <person name="Ovrebo C."/>
            <person name="Racz N."/>
            <person name="Riley R."/>
            <person name="Savchenko A."/>
            <person name="Shiryaev A."/>
            <person name="Soop K."/>
            <person name="Spirin V."/>
            <person name="Szebenyi C."/>
            <person name="Tomsovsky M."/>
            <person name="Tulloss R.E."/>
            <person name="Uehling J."/>
            <person name="Grigoriev I.V."/>
            <person name="Vagvolgyi C."/>
            <person name="Papp T."/>
            <person name="Martin F.M."/>
            <person name="Miettinen O."/>
            <person name="Hibbett D.S."/>
            <person name="Nagy L.G."/>
        </authorList>
    </citation>
    <scope>NUCLEOTIDE SEQUENCE [LARGE SCALE GENOMIC DNA]</scope>
    <source>
        <strain evidence="1 2">NL-1719</strain>
    </source>
</reference>
<sequence>MDLATTVPPELWLRILELLDPQDIETMRLVHRVFDAYARPLLAGRSIVFGRLKPKYRNQARAVISNPSLGQLVKTLKVLPSFYEFIGEGDFSRPIDAPTSIWIADPPIRTWFDLLTRINWRHPMRSIRHFVYSRKTLSTALAVLPHLTQLRVLWVSNWPYRVLNPDPKPYLALWSKLQTHHLTTLAFAFSS</sequence>
<protein>
    <submittedName>
        <fullName evidence="1">Uncharacterized protein</fullName>
    </submittedName>
</protein>
<name>A0ACD3AR69_9AGAR</name>
<dbReference type="Proteomes" id="UP000308600">
    <property type="component" value="Unassembled WGS sequence"/>
</dbReference>
<evidence type="ECO:0000313" key="1">
    <source>
        <dbReference type="EMBL" id="TFK67774.1"/>
    </source>
</evidence>